<feature type="region of interest" description="Disordered" evidence="2">
    <location>
        <begin position="117"/>
        <end position="140"/>
    </location>
</feature>
<keyword evidence="5" id="KW-1185">Reference proteome</keyword>
<keyword evidence="1" id="KW-0862">Zinc</keyword>
<dbReference type="Proteomes" id="UP001281410">
    <property type="component" value="Unassembled WGS sequence"/>
</dbReference>
<dbReference type="Pfam" id="PF14392">
    <property type="entry name" value="zf-CCHC_4"/>
    <property type="match status" value="1"/>
</dbReference>
<comment type="caution">
    <text evidence="4">The sequence shown here is derived from an EMBL/GenBank/DDBJ whole genome shotgun (WGS) entry which is preliminary data.</text>
</comment>
<organism evidence="4 5">
    <name type="scientific">Dipteronia sinensis</name>
    <dbReference type="NCBI Taxonomy" id="43782"/>
    <lineage>
        <taxon>Eukaryota</taxon>
        <taxon>Viridiplantae</taxon>
        <taxon>Streptophyta</taxon>
        <taxon>Embryophyta</taxon>
        <taxon>Tracheophyta</taxon>
        <taxon>Spermatophyta</taxon>
        <taxon>Magnoliopsida</taxon>
        <taxon>eudicotyledons</taxon>
        <taxon>Gunneridae</taxon>
        <taxon>Pentapetalae</taxon>
        <taxon>rosids</taxon>
        <taxon>malvids</taxon>
        <taxon>Sapindales</taxon>
        <taxon>Sapindaceae</taxon>
        <taxon>Hippocastanoideae</taxon>
        <taxon>Acereae</taxon>
        <taxon>Dipteronia</taxon>
    </lineage>
</organism>
<evidence type="ECO:0000313" key="4">
    <source>
        <dbReference type="EMBL" id="KAK3219716.1"/>
    </source>
</evidence>
<evidence type="ECO:0000256" key="1">
    <source>
        <dbReference type="PROSITE-ProRule" id="PRU00047"/>
    </source>
</evidence>
<dbReference type="GO" id="GO:0003676">
    <property type="term" value="F:nucleic acid binding"/>
    <property type="evidence" value="ECO:0007669"/>
    <property type="project" value="InterPro"/>
</dbReference>
<dbReference type="PANTHER" id="PTHR31286">
    <property type="entry name" value="GLYCINE-RICH CELL WALL STRUCTURAL PROTEIN 1.8-LIKE"/>
    <property type="match status" value="1"/>
</dbReference>
<proteinExistence type="predicted"/>
<dbReference type="PANTHER" id="PTHR31286:SF167">
    <property type="entry name" value="OS09G0268800 PROTEIN"/>
    <property type="match status" value="1"/>
</dbReference>
<evidence type="ECO:0000313" key="5">
    <source>
        <dbReference type="Proteomes" id="UP001281410"/>
    </source>
</evidence>
<name>A0AAE0AKD2_9ROSI</name>
<sequence>MTTEIARFLGNMIEEVQEVDEGKYGDCVGKYICVRVVINVDEPLRRILRVDVMRDGKQTTTLLQYERLPNYCYRCRRLGHVVRECLVDNAKPEDLNLMYGAWLNAFSSIKSGQVRSKKDGAKAGERSGVRANPGNNLAGN</sequence>
<dbReference type="EMBL" id="JANJYJ010000004">
    <property type="protein sequence ID" value="KAK3219716.1"/>
    <property type="molecule type" value="Genomic_DNA"/>
</dbReference>
<evidence type="ECO:0000259" key="3">
    <source>
        <dbReference type="PROSITE" id="PS50158"/>
    </source>
</evidence>
<accession>A0AAE0AKD2</accession>
<reference evidence="4" key="1">
    <citation type="journal article" date="2023" name="Plant J.">
        <title>Genome sequences and population genomics provide insights into the demographic history, inbreeding, and mutation load of two 'living fossil' tree species of Dipteronia.</title>
        <authorList>
            <person name="Feng Y."/>
            <person name="Comes H.P."/>
            <person name="Chen J."/>
            <person name="Zhu S."/>
            <person name="Lu R."/>
            <person name="Zhang X."/>
            <person name="Li P."/>
            <person name="Qiu J."/>
            <person name="Olsen K.M."/>
            <person name="Qiu Y."/>
        </authorList>
    </citation>
    <scope>NUCLEOTIDE SEQUENCE</scope>
    <source>
        <strain evidence="4">NBL</strain>
    </source>
</reference>
<keyword evidence="1" id="KW-0863">Zinc-finger</keyword>
<dbReference type="InterPro" id="IPR001878">
    <property type="entry name" value="Znf_CCHC"/>
</dbReference>
<dbReference type="PROSITE" id="PS50158">
    <property type="entry name" value="ZF_CCHC"/>
    <property type="match status" value="1"/>
</dbReference>
<dbReference type="InterPro" id="IPR025836">
    <property type="entry name" value="Zn_knuckle_CX2CX4HX4C"/>
</dbReference>
<evidence type="ECO:0000256" key="2">
    <source>
        <dbReference type="SAM" id="MobiDB-lite"/>
    </source>
</evidence>
<feature type="compositionally biased region" description="Basic and acidic residues" evidence="2">
    <location>
        <begin position="117"/>
        <end position="128"/>
    </location>
</feature>
<gene>
    <name evidence="4" type="ORF">Dsin_013686</name>
</gene>
<dbReference type="AlphaFoldDB" id="A0AAE0AKD2"/>
<protein>
    <recommendedName>
        <fullName evidence="3">CCHC-type domain-containing protein</fullName>
    </recommendedName>
</protein>
<feature type="domain" description="CCHC-type" evidence="3">
    <location>
        <begin position="72"/>
        <end position="85"/>
    </location>
</feature>
<keyword evidence="1" id="KW-0479">Metal-binding</keyword>
<dbReference type="InterPro" id="IPR040256">
    <property type="entry name" value="At4g02000-like"/>
</dbReference>
<dbReference type="GO" id="GO:0008270">
    <property type="term" value="F:zinc ion binding"/>
    <property type="evidence" value="ECO:0007669"/>
    <property type="project" value="UniProtKB-KW"/>
</dbReference>